<accession>A0A0F9TF54</accession>
<sequence length="151" mass="17028">MEANSPCIEHVGDNTYRCRNHGWVIRTDTLPIHCACGQPHGVGYHLKRLLARILLLGRAGCGCDVHAAEMDRNAPDWCEANIDTIVGWMRAEAKKRKLPFSVRGARLLVRVAIRNARREEARESKALSLTTPPRLEKRENPKSFLWGPPPD</sequence>
<dbReference type="AlphaFoldDB" id="A0A0F9TF54"/>
<feature type="region of interest" description="Disordered" evidence="1">
    <location>
        <begin position="120"/>
        <end position="151"/>
    </location>
</feature>
<organism evidence="2">
    <name type="scientific">marine sediment metagenome</name>
    <dbReference type="NCBI Taxonomy" id="412755"/>
    <lineage>
        <taxon>unclassified sequences</taxon>
        <taxon>metagenomes</taxon>
        <taxon>ecological metagenomes</taxon>
    </lineage>
</organism>
<name>A0A0F9TF54_9ZZZZ</name>
<evidence type="ECO:0000313" key="2">
    <source>
        <dbReference type="EMBL" id="KKN79795.1"/>
    </source>
</evidence>
<proteinExistence type="predicted"/>
<dbReference type="EMBL" id="LAZR01000242">
    <property type="protein sequence ID" value="KKN79795.1"/>
    <property type="molecule type" value="Genomic_DNA"/>
</dbReference>
<reference evidence="2" key="1">
    <citation type="journal article" date="2015" name="Nature">
        <title>Complex archaea that bridge the gap between prokaryotes and eukaryotes.</title>
        <authorList>
            <person name="Spang A."/>
            <person name="Saw J.H."/>
            <person name="Jorgensen S.L."/>
            <person name="Zaremba-Niedzwiedzka K."/>
            <person name="Martijn J."/>
            <person name="Lind A.E."/>
            <person name="van Eijk R."/>
            <person name="Schleper C."/>
            <person name="Guy L."/>
            <person name="Ettema T.J."/>
        </authorList>
    </citation>
    <scope>NUCLEOTIDE SEQUENCE</scope>
</reference>
<evidence type="ECO:0000256" key="1">
    <source>
        <dbReference type="SAM" id="MobiDB-lite"/>
    </source>
</evidence>
<comment type="caution">
    <text evidence="2">The sequence shown here is derived from an EMBL/GenBank/DDBJ whole genome shotgun (WGS) entry which is preliminary data.</text>
</comment>
<gene>
    <name evidence="2" type="ORF">LCGC14_0336500</name>
</gene>
<protein>
    <submittedName>
        <fullName evidence="2">Uncharacterized protein</fullName>
    </submittedName>
</protein>